<protein>
    <submittedName>
        <fullName evidence="2">Uncharacterized protein</fullName>
    </submittedName>
</protein>
<gene>
    <name evidence="2" type="ORF">CLPUN_51330</name>
</gene>
<evidence type="ECO:0000313" key="3">
    <source>
        <dbReference type="Proteomes" id="UP000190890"/>
    </source>
</evidence>
<organism evidence="2 3">
    <name type="scientific">Clostridium puniceum</name>
    <dbReference type="NCBI Taxonomy" id="29367"/>
    <lineage>
        <taxon>Bacteria</taxon>
        <taxon>Bacillati</taxon>
        <taxon>Bacillota</taxon>
        <taxon>Clostridia</taxon>
        <taxon>Eubacteriales</taxon>
        <taxon>Clostridiaceae</taxon>
        <taxon>Clostridium</taxon>
    </lineage>
</organism>
<evidence type="ECO:0000313" key="2">
    <source>
        <dbReference type="EMBL" id="OOM70869.1"/>
    </source>
</evidence>
<keyword evidence="3" id="KW-1185">Reference proteome</keyword>
<keyword evidence="1" id="KW-1133">Transmembrane helix</keyword>
<reference evidence="2 3" key="1">
    <citation type="submission" date="2016-05" db="EMBL/GenBank/DDBJ databases">
        <title>Microbial solvent formation.</title>
        <authorList>
            <person name="Poehlein A."/>
            <person name="Montoya Solano J.D."/>
            <person name="Flitsch S."/>
            <person name="Krabben P."/>
            <person name="Duerre P."/>
            <person name="Daniel R."/>
        </authorList>
    </citation>
    <scope>NUCLEOTIDE SEQUENCE [LARGE SCALE GENOMIC DNA]</scope>
    <source>
        <strain evidence="2 3">DSM 2619</strain>
    </source>
</reference>
<evidence type="ECO:0000256" key="1">
    <source>
        <dbReference type="SAM" id="Phobius"/>
    </source>
</evidence>
<dbReference type="EMBL" id="LZZM01000235">
    <property type="protein sequence ID" value="OOM70869.1"/>
    <property type="molecule type" value="Genomic_DNA"/>
</dbReference>
<keyword evidence="1" id="KW-0472">Membrane</keyword>
<dbReference type="Proteomes" id="UP000190890">
    <property type="component" value="Unassembled WGS sequence"/>
</dbReference>
<accession>A0A1S8SZI0</accession>
<feature type="transmembrane region" description="Helical" evidence="1">
    <location>
        <begin position="12"/>
        <end position="30"/>
    </location>
</feature>
<proteinExistence type="predicted"/>
<comment type="caution">
    <text evidence="2">The sequence shown here is derived from an EMBL/GenBank/DDBJ whole genome shotgun (WGS) entry which is preliminary data.</text>
</comment>
<sequence>MFFYFYSVVKLFKHFCTIIVLIKNIVIISIKVGNILYARYEIISYNLNGYKYEEKDEVKMEENTGLENLSAEEIWEKLYNKELNCKKNILEYIDITKILKKGNIDPEKIQDTYNFIYDNIEKMSEKVKPNTIMHLQNELKAQHGKYVVIKEPKIESTFIRFFREAYPASTRRKDFTWVIMDINNIVEEQIWTTLIHINREYICKRIKLTSEEKEDIIKMIEKLIGKNNIKYVNQIKSLDKVLNNLNVKIVTEKDKFKVKKL</sequence>
<dbReference type="AlphaFoldDB" id="A0A1S8SZI0"/>
<name>A0A1S8SZI0_9CLOT</name>
<keyword evidence="1" id="KW-0812">Transmembrane</keyword>